<reference evidence="2 3" key="1">
    <citation type="submission" date="2018-11" db="EMBL/GenBank/DDBJ databases">
        <title>Draft genome sequence of Cellulomonas takizawaensis strain TKZ-21.</title>
        <authorList>
            <person name="Yamamura H."/>
            <person name="Hayashi T."/>
            <person name="Hamada M."/>
            <person name="Serisawa Y."/>
            <person name="Matsuyama K."/>
            <person name="Nakagawa Y."/>
            <person name="Otoguro M."/>
            <person name="Yanagida F."/>
            <person name="Hayakawa M."/>
        </authorList>
    </citation>
    <scope>NUCLEOTIDE SEQUENCE [LARGE SCALE GENOMIC DNA]</scope>
    <source>
        <strain evidence="2 3">TKZ-21</strain>
    </source>
</reference>
<evidence type="ECO:0000259" key="1">
    <source>
        <dbReference type="Pfam" id="PF07883"/>
    </source>
</evidence>
<dbReference type="Pfam" id="PF07883">
    <property type="entry name" value="Cupin_2"/>
    <property type="match status" value="1"/>
</dbReference>
<gene>
    <name evidence="2" type="ORF">CTKZ_26200</name>
</gene>
<dbReference type="Proteomes" id="UP000288246">
    <property type="component" value="Unassembled WGS sequence"/>
</dbReference>
<name>A0A401V2B4_9CELL</name>
<dbReference type="RefSeq" id="WP_124343568.1">
    <property type="nucleotide sequence ID" value="NZ_BHYL01000225.1"/>
</dbReference>
<sequence length="242" mass="25556">MSLLPGGVSVSHLRVYDWPAPDGVGRAGSGSPHLHTASAEAYVVLGGSGAVHTLGPDGFVEHRLAAGDVVRFDPGVVHRAVNDGDLEVLVVMGNAGLPEAGDAVLTFPPDVLADQAAYRAAALLPGPGASDDELAAAARRRRDLALEGYAVLLDDVRRLGPAQALRPLHEAAARLVRPYVPHWQDRWTRTVLHETDGTARALEGLVRGAAGHLASARVREARPDPAPRRYGMCGRLQTWPLG</sequence>
<protein>
    <recommendedName>
        <fullName evidence="1">Cupin type-2 domain-containing protein</fullName>
    </recommendedName>
</protein>
<keyword evidence="3" id="KW-1185">Reference proteome</keyword>
<dbReference type="InterPro" id="IPR011051">
    <property type="entry name" value="RmlC_Cupin_sf"/>
</dbReference>
<dbReference type="InterPro" id="IPR013096">
    <property type="entry name" value="Cupin_2"/>
</dbReference>
<dbReference type="EMBL" id="BHYL01000225">
    <property type="protein sequence ID" value="GCD21058.1"/>
    <property type="molecule type" value="Genomic_DNA"/>
</dbReference>
<proteinExistence type="predicted"/>
<comment type="caution">
    <text evidence="2">The sequence shown here is derived from an EMBL/GenBank/DDBJ whole genome shotgun (WGS) entry which is preliminary data.</text>
</comment>
<dbReference type="InterPro" id="IPR014710">
    <property type="entry name" value="RmlC-like_jellyroll"/>
</dbReference>
<dbReference type="Gene3D" id="2.60.120.10">
    <property type="entry name" value="Jelly Rolls"/>
    <property type="match status" value="1"/>
</dbReference>
<organism evidence="2 3">
    <name type="scientific">Cellulomonas algicola</name>
    <dbReference type="NCBI Taxonomy" id="2071633"/>
    <lineage>
        <taxon>Bacteria</taxon>
        <taxon>Bacillati</taxon>
        <taxon>Actinomycetota</taxon>
        <taxon>Actinomycetes</taxon>
        <taxon>Micrococcales</taxon>
        <taxon>Cellulomonadaceae</taxon>
        <taxon>Cellulomonas</taxon>
    </lineage>
</organism>
<evidence type="ECO:0000313" key="2">
    <source>
        <dbReference type="EMBL" id="GCD21058.1"/>
    </source>
</evidence>
<accession>A0A401V2B4</accession>
<dbReference type="AlphaFoldDB" id="A0A401V2B4"/>
<evidence type="ECO:0000313" key="3">
    <source>
        <dbReference type="Proteomes" id="UP000288246"/>
    </source>
</evidence>
<feature type="domain" description="Cupin type-2" evidence="1">
    <location>
        <begin position="28"/>
        <end position="91"/>
    </location>
</feature>
<dbReference type="SUPFAM" id="SSF51182">
    <property type="entry name" value="RmlC-like cupins"/>
    <property type="match status" value="1"/>
</dbReference>
<dbReference type="OrthoDB" id="623300at2"/>